<dbReference type="Proteomes" id="UP000092462">
    <property type="component" value="Unassembled WGS sequence"/>
</dbReference>
<keyword evidence="2" id="KW-1185">Reference proteome</keyword>
<protein>
    <submittedName>
        <fullName evidence="1">Uncharacterized protein</fullName>
    </submittedName>
</protein>
<dbReference type="AlphaFoldDB" id="A0A1B0D9A5"/>
<proteinExistence type="predicted"/>
<name>A0A1B0D9A5_PHLPP</name>
<sequence>MTSRLMWRASSFLPVKGVSPVKVEKPKRVTVKEEKRLITPKMEHLFHDAIRYVSGQDKPWVCLNCNRNYKWRNSLVCHLKNECGVPPKYYCTFMCGYKTNILSNLRRHVNAQFCSPGQKGHK</sequence>
<reference evidence="1" key="1">
    <citation type="submission" date="2022-08" db="UniProtKB">
        <authorList>
            <consortium name="EnsemblMetazoa"/>
        </authorList>
    </citation>
    <scope>IDENTIFICATION</scope>
    <source>
        <strain evidence="1">Israel</strain>
    </source>
</reference>
<dbReference type="VEuPathDB" id="VectorBase:PPAI004217"/>
<organism evidence="1 2">
    <name type="scientific">Phlebotomus papatasi</name>
    <name type="common">Sandfly</name>
    <dbReference type="NCBI Taxonomy" id="29031"/>
    <lineage>
        <taxon>Eukaryota</taxon>
        <taxon>Metazoa</taxon>
        <taxon>Ecdysozoa</taxon>
        <taxon>Arthropoda</taxon>
        <taxon>Hexapoda</taxon>
        <taxon>Insecta</taxon>
        <taxon>Pterygota</taxon>
        <taxon>Neoptera</taxon>
        <taxon>Endopterygota</taxon>
        <taxon>Diptera</taxon>
        <taxon>Nematocera</taxon>
        <taxon>Psychodoidea</taxon>
        <taxon>Psychodidae</taxon>
        <taxon>Phlebotomus</taxon>
        <taxon>Phlebotomus</taxon>
    </lineage>
</organism>
<dbReference type="SUPFAM" id="SSF57667">
    <property type="entry name" value="beta-beta-alpha zinc fingers"/>
    <property type="match status" value="1"/>
</dbReference>
<dbReference type="EnsemblMetazoa" id="PPAI004217-RA">
    <property type="protein sequence ID" value="PPAI004217-PA"/>
    <property type="gene ID" value="PPAI004217"/>
</dbReference>
<dbReference type="InterPro" id="IPR036236">
    <property type="entry name" value="Znf_C2H2_sf"/>
</dbReference>
<evidence type="ECO:0000313" key="2">
    <source>
        <dbReference type="Proteomes" id="UP000092462"/>
    </source>
</evidence>
<accession>A0A1B0D9A5</accession>
<dbReference type="EMBL" id="AJVK01004295">
    <property type="status" value="NOT_ANNOTATED_CDS"/>
    <property type="molecule type" value="Genomic_DNA"/>
</dbReference>
<dbReference type="Gene3D" id="3.30.160.60">
    <property type="entry name" value="Classic Zinc Finger"/>
    <property type="match status" value="1"/>
</dbReference>
<evidence type="ECO:0000313" key="1">
    <source>
        <dbReference type="EnsemblMetazoa" id="PPAI004217-PA"/>
    </source>
</evidence>